<dbReference type="InterPro" id="IPR013154">
    <property type="entry name" value="ADH-like_N"/>
</dbReference>
<dbReference type="SUPFAM" id="SSF51735">
    <property type="entry name" value="NAD(P)-binding Rossmann-fold domains"/>
    <property type="match status" value="1"/>
</dbReference>
<dbReference type="CDD" id="cd08276">
    <property type="entry name" value="MDR7"/>
    <property type="match status" value="1"/>
</dbReference>
<protein>
    <submittedName>
        <fullName evidence="2">Alcohol dehydrogenase superfamily protein</fullName>
    </submittedName>
</protein>
<evidence type="ECO:0000259" key="1">
    <source>
        <dbReference type="SMART" id="SM00829"/>
    </source>
</evidence>
<dbReference type="GO" id="GO:0016491">
    <property type="term" value="F:oxidoreductase activity"/>
    <property type="evidence" value="ECO:0007669"/>
    <property type="project" value="InterPro"/>
</dbReference>
<evidence type="ECO:0000313" key="2">
    <source>
        <dbReference type="EMBL" id="KAJ7669665.1"/>
    </source>
</evidence>
<accession>A0AAD7G5X9</accession>
<keyword evidence="3" id="KW-1185">Reference proteome</keyword>
<dbReference type="PANTHER" id="PTHR45033:SF2">
    <property type="entry name" value="ZINC-TYPE ALCOHOL DEHYDROGENASE-LIKE PROTEIN C1773.06C"/>
    <property type="match status" value="1"/>
</dbReference>
<name>A0AAD7G5X9_MYCRO</name>
<dbReference type="PANTHER" id="PTHR45033">
    <property type="match status" value="1"/>
</dbReference>
<evidence type="ECO:0000313" key="3">
    <source>
        <dbReference type="Proteomes" id="UP001221757"/>
    </source>
</evidence>
<dbReference type="InterPro" id="IPR020843">
    <property type="entry name" value="ER"/>
</dbReference>
<comment type="caution">
    <text evidence="2">The sequence shown here is derived from an EMBL/GenBank/DDBJ whole genome shotgun (WGS) entry which is preliminary data.</text>
</comment>
<dbReference type="InterPro" id="IPR036291">
    <property type="entry name" value="NAD(P)-bd_dom_sf"/>
</dbReference>
<proteinExistence type="predicted"/>
<dbReference type="Gene3D" id="3.90.180.10">
    <property type="entry name" value="Medium-chain alcohol dehydrogenases, catalytic domain"/>
    <property type="match status" value="1"/>
</dbReference>
<organism evidence="2 3">
    <name type="scientific">Mycena rosella</name>
    <name type="common">Pink bonnet</name>
    <name type="synonym">Agaricus rosellus</name>
    <dbReference type="NCBI Taxonomy" id="1033263"/>
    <lineage>
        <taxon>Eukaryota</taxon>
        <taxon>Fungi</taxon>
        <taxon>Dikarya</taxon>
        <taxon>Basidiomycota</taxon>
        <taxon>Agaricomycotina</taxon>
        <taxon>Agaricomycetes</taxon>
        <taxon>Agaricomycetidae</taxon>
        <taxon>Agaricales</taxon>
        <taxon>Marasmiineae</taxon>
        <taxon>Mycenaceae</taxon>
        <taxon>Mycena</taxon>
    </lineage>
</organism>
<dbReference type="SUPFAM" id="SSF50129">
    <property type="entry name" value="GroES-like"/>
    <property type="match status" value="1"/>
</dbReference>
<dbReference type="Pfam" id="PF00107">
    <property type="entry name" value="ADH_zinc_N"/>
    <property type="match status" value="1"/>
</dbReference>
<reference evidence="2" key="1">
    <citation type="submission" date="2023-03" db="EMBL/GenBank/DDBJ databases">
        <title>Massive genome expansion in bonnet fungi (Mycena s.s.) driven by repeated elements and novel gene families across ecological guilds.</title>
        <authorList>
            <consortium name="Lawrence Berkeley National Laboratory"/>
            <person name="Harder C.B."/>
            <person name="Miyauchi S."/>
            <person name="Viragh M."/>
            <person name="Kuo A."/>
            <person name="Thoen E."/>
            <person name="Andreopoulos B."/>
            <person name="Lu D."/>
            <person name="Skrede I."/>
            <person name="Drula E."/>
            <person name="Henrissat B."/>
            <person name="Morin E."/>
            <person name="Kohler A."/>
            <person name="Barry K."/>
            <person name="LaButti K."/>
            <person name="Morin E."/>
            <person name="Salamov A."/>
            <person name="Lipzen A."/>
            <person name="Mereny Z."/>
            <person name="Hegedus B."/>
            <person name="Baldrian P."/>
            <person name="Stursova M."/>
            <person name="Weitz H."/>
            <person name="Taylor A."/>
            <person name="Grigoriev I.V."/>
            <person name="Nagy L.G."/>
            <person name="Martin F."/>
            <person name="Kauserud H."/>
        </authorList>
    </citation>
    <scope>NUCLEOTIDE SEQUENCE</scope>
    <source>
        <strain evidence="2">CBHHK067</strain>
    </source>
</reference>
<dbReference type="EMBL" id="JARKIE010000186">
    <property type="protein sequence ID" value="KAJ7669665.1"/>
    <property type="molecule type" value="Genomic_DNA"/>
</dbReference>
<gene>
    <name evidence="2" type="ORF">B0H17DRAFT_1086590</name>
</gene>
<dbReference type="Proteomes" id="UP001221757">
    <property type="component" value="Unassembled WGS sequence"/>
</dbReference>
<dbReference type="InterPro" id="IPR011032">
    <property type="entry name" value="GroES-like_sf"/>
</dbReference>
<dbReference type="Pfam" id="PF08240">
    <property type="entry name" value="ADH_N"/>
    <property type="match status" value="1"/>
</dbReference>
<feature type="domain" description="Enoyl reductase (ER)" evidence="1">
    <location>
        <begin position="41"/>
        <end position="371"/>
    </location>
</feature>
<sequence>MIIKMLKDIKQHGPPGGSDSRARPKMTLPTTTRQYSYPKLGSYNNLVLHEVPVGAPKSNEVLVKTHAVSLQFRDLLIAGALYPGSLPPDLVPCSDMSGEVIAVGADVKDWKKGDRVCANFMLDKLHDEQTAATGESALGGATNGVLTEYRQFPAHSLVAFPSHLSYEEASTLPCAALTAYNALLSGYEPLKAGDTILVQGTGGVSIFALQFAVASGAVVIATSSSDEKLKVATKLGAKHVINYKTTPNWDEEVLKLTNGLGVDRVIEVAGNSTLQRSISSVKISGSIDIIGLLGGMTDVPAVDIIGPCIFKGLKIRGIYVGSVAQFKNMNKLISANVETTKPIIDKLFSFEETKAAFAHLESQAHVGKMVIKF</sequence>
<dbReference type="Gene3D" id="3.40.50.720">
    <property type="entry name" value="NAD(P)-binding Rossmann-like Domain"/>
    <property type="match status" value="1"/>
</dbReference>
<dbReference type="AlphaFoldDB" id="A0AAD7G5X9"/>
<dbReference type="InterPro" id="IPR013149">
    <property type="entry name" value="ADH-like_C"/>
</dbReference>
<dbReference type="SMART" id="SM00829">
    <property type="entry name" value="PKS_ER"/>
    <property type="match status" value="1"/>
</dbReference>
<dbReference type="InterPro" id="IPR052711">
    <property type="entry name" value="Zinc_ADH-like"/>
</dbReference>